<proteinExistence type="inferred from homology"/>
<dbReference type="SMART" id="SM00382">
    <property type="entry name" value="AAA"/>
    <property type="match status" value="1"/>
</dbReference>
<dbReference type="PROSITE" id="PS50893">
    <property type="entry name" value="ABC_TRANSPORTER_2"/>
    <property type="match status" value="1"/>
</dbReference>
<dbReference type="GO" id="GO:0016887">
    <property type="term" value="F:ATP hydrolysis activity"/>
    <property type="evidence" value="ECO:0007669"/>
    <property type="project" value="InterPro"/>
</dbReference>
<dbReference type="Proteomes" id="UP000824115">
    <property type="component" value="Unassembled WGS sequence"/>
</dbReference>
<organism evidence="6 7">
    <name type="scientific">Candidatus Coprenecus stercoravium</name>
    <dbReference type="NCBI Taxonomy" id="2840735"/>
    <lineage>
        <taxon>Bacteria</taxon>
        <taxon>Pseudomonadati</taxon>
        <taxon>Bacteroidota</taxon>
        <taxon>Bacteroidia</taxon>
        <taxon>Bacteroidales</taxon>
        <taxon>Rikenellaceae</taxon>
        <taxon>Rikenellaceae incertae sedis</taxon>
        <taxon>Candidatus Coprenecus</taxon>
    </lineage>
</organism>
<dbReference type="Gene3D" id="3.40.50.300">
    <property type="entry name" value="P-loop containing nucleotide triphosphate hydrolases"/>
    <property type="match status" value="1"/>
</dbReference>
<evidence type="ECO:0000256" key="4">
    <source>
        <dbReference type="ARBA" id="ARBA00038388"/>
    </source>
</evidence>
<keyword evidence="2" id="KW-0547">Nucleotide-binding</keyword>
<dbReference type="InterPro" id="IPR017911">
    <property type="entry name" value="MacB-like_ATP-bd"/>
</dbReference>
<protein>
    <submittedName>
        <fullName evidence="6">ABC transporter ATP-binding protein</fullName>
    </submittedName>
</protein>
<feature type="domain" description="ABC transporter" evidence="5">
    <location>
        <begin position="2"/>
        <end position="225"/>
    </location>
</feature>
<evidence type="ECO:0000256" key="3">
    <source>
        <dbReference type="ARBA" id="ARBA00022840"/>
    </source>
</evidence>
<dbReference type="GO" id="GO:0022857">
    <property type="term" value="F:transmembrane transporter activity"/>
    <property type="evidence" value="ECO:0007669"/>
    <property type="project" value="TreeGrafter"/>
</dbReference>
<accession>A0A9D2GN26</accession>
<dbReference type="PROSITE" id="PS00211">
    <property type="entry name" value="ABC_TRANSPORTER_1"/>
    <property type="match status" value="1"/>
</dbReference>
<dbReference type="Pfam" id="PF00005">
    <property type="entry name" value="ABC_tran"/>
    <property type="match status" value="1"/>
</dbReference>
<dbReference type="InterPro" id="IPR017871">
    <property type="entry name" value="ABC_transporter-like_CS"/>
</dbReference>
<evidence type="ECO:0000256" key="2">
    <source>
        <dbReference type="ARBA" id="ARBA00022741"/>
    </source>
</evidence>
<evidence type="ECO:0000256" key="1">
    <source>
        <dbReference type="ARBA" id="ARBA00022448"/>
    </source>
</evidence>
<dbReference type="EMBL" id="DXAW01000024">
    <property type="protein sequence ID" value="HIZ85031.1"/>
    <property type="molecule type" value="Genomic_DNA"/>
</dbReference>
<evidence type="ECO:0000259" key="5">
    <source>
        <dbReference type="PROSITE" id="PS50893"/>
    </source>
</evidence>
<reference evidence="6" key="1">
    <citation type="journal article" date="2021" name="PeerJ">
        <title>Extensive microbial diversity within the chicken gut microbiome revealed by metagenomics and culture.</title>
        <authorList>
            <person name="Gilroy R."/>
            <person name="Ravi A."/>
            <person name="Getino M."/>
            <person name="Pursley I."/>
            <person name="Horton D.L."/>
            <person name="Alikhan N.F."/>
            <person name="Baker D."/>
            <person name="Gharbi K."/>
            <person name="Hall N."/>
            <person name="Watson M."/>
            <person name="Adriaenssens E.M."/>
            <person name="Foster-Nyarko E."/>
            <person name="Jarju S."/>
            <person name="Secka A."/>
            <person name="Antonio M."/>
            <person name="Oren A."/>
            <person name="Chaudhuri R.R."/>
            <person name="La Ragione R."/>
            <person name="Hildebrand F."/>
            <person name="Pallen M.J."/>
        </authorList>
    </citation>
    <scope>NUCLEOTIDE SEQUENCE</scope>
    <source>
        <strain evidence="6">Gambia16-554</strain>
    </source>
</reference>
<dbReference type="CDD" id="cd03255">
    <property type="entry name" value="ABC_MJ0796_LolCDE_FtsE"/>
    <property type="match status" value="1"/>
</dbReference>
<comment type="similarity">
    <text evidence="4">Belongs to the ABC transporter superfamily. Macrolide exporter (TC 3.A.1.122) family.</text>
</comment>
<dbReference type="SUPFAM" id="SSF52540">
    <property type="entry name" value="P-loop containing nucleoside triphosphate hydrolases"/>
    <property type="match status" value="1"/>
</dbReference>
<evidence type="ECO:0000313" key="7">
    <source>
        <dbReference type="Proteomes" id="UP000824115"/>
    </source>
</evidence>
<dbReference type="FunFam" id="3.40.50.300:FF:000032">
    <property type="entry name" value="Export ABC transporter ATP-binding protein"/>
    <property type="match status" value="1"/>
</dbReference>
<dbReference type="InterPro" id="IPR015854">
    <property type="entry name" value="ABC_transpr_LolD-like"/>
</dbReference>
<dbReference type="PANTHER" id="PTHR24220">
    <property type="entry name" value="IMPORT ATP-BINDING PROTEIN"/>
    <property type="match status" value="1"/>
</dbReference>
<dbReference type="GO" id="GO:0005886">
    <property type="term" value="C:plasma membrane"/>
    <property type="evidence" value="ECO:0007669"/>
    <property type="project" value="TreeGrafter"/>
</dbReference>
<reference evidence="6" key="2">
    <citation type="submission" date="2021-04" db="EMBL/GenBank/DDBJ databases">
        <authorList>
            <person name="Gilroy R."/>
        </authorList>
    </citation>
    <scope>NUCLEOTIDE SEQUENCE</scope>
    <source>
        <strain evidence="6">Gambia16-554</strain>
    </source>
</reference>
<dbReference type="InterPro" id="IPR003439">
    <property type="entry name" value="ABC_transporter-like_ATP-bd"/>
</dbReference>
<evidence type="ECO:0000313" key="6">
    <source>
        <dbReference type="EMBL" id="HIZ85031.1"/>
    </source>
</evidence>
<name>A0A9D2GN26_9BACT</name>
<keyword evidence="3 6" id="KW-0067">ATP-binding</keyword>
<comment type="caution">
    <text evidence="6">The sequence shown here is derived from an EMBL/GenBank/DDBJ whole genome shotgun (WGS) entry which is preliminary data.</text>
</comment>
<dbReference type="GO" id="GO:0005524">
    <property type="term" value="F:ATP binding"/>
    <property type="evidence" value="ECO:0007669"/>
    <property type="project" value="UniProtKB-KW"/>
</dbReference>
<dbReference type="InterPro" id="IPR027417">
    <property type="entry name" value="P-loop_NTPase"/>
</dbReference>
<keyword evidence="1" id="KW-0813">Transport</keyword>
<sequence>MIRLEDIFKIYRVGNQEVRALDGVSLSVFRNEYVAIMGPSGSGKSTLMNILGCLDSPDSGRYILNGTDVSEMDDGELADVRNREIGFVFQSFNLLPRYNALENVALPMVYAGVPAGERREKAAEALRSVGLEDRMDHRPNELSGGQRQRVALARALINSPSIILADEPTGNLDTHTSVEIMRLFDQIYCNGNTVIVVTHEEDIAAYAHRVIRLRDGRIESDTEHIK</sequence>
<dbReference type="PANTHER" id="PTHR24220:SF86">
    <property type="entry name" value="ABC TRANSPORTER ABCH.1"/>
    <property type="match status" value="1"/>
</dbReference>
<dbReference type="InterPro" id="IPR003593">
    <property type="entry name" value="AAA+_ATPase"/>
</dbReference>
<dbReference type="GO" id="GO:0098796">
    <property type="term" value="C:membrane protein complex"/>
    <property type="evidence" value="ECO:0007669"/>
    <property type="project" value="UniProtKB-ARBA"/>
</dbReference>
<gene>
    <name evidence="6" type="ORF">IAC04_00875</name>
</gene>
<dbReference type="AlphaFoldDB" id="A0A9D2GN26"/>